<dbReference type="STRING" id="7222.B4IXX2"/>
<dbReference type="OrthoDB" id="289913at2759"/>
<dbReference type="InterPro" id="IPR025941">
    <property type="entry name" value="Vps8_central_dom"/>
</dbReference>
<dbReference type="GO" id="GO:0033263">
    <property type="term" value="C:CORVET complex"/>
    <property type="evidence" value="ECO:0007669"/>
    <property type="project" value="EnsemblMetazoa"/>
</dbReference>
<dbReference type="InterPro" id="IPR013083">
    <property type="entry name" value="Znf_RING/FYVE/PHD"/>
</dbReference>
<dbReference type="GO" id="GO:0030897">
    <property type="term" value="C:HOPS complex"/>
    <property type="evidence" value="ECO:0007669"/>
    <property type="project" value="TreeGrafter"/>
</dbReference>
<keyword evidence="3" id="KW-0862">Zinc</keyword>
<dbReference type="InterPro" id="IPR001841">
    <property type="entry name" value="Znf_RING"/>
</dbReference>
<evidence type="ECO:0000313" key="7">
    <source>
        <dbReference type="EMBL" id="EDV96493.1"/>
    </source>
</evidence>
<evidence type="ECO:0000256" key="2">
    <source>
        <dbReference type="ARBA" id="ARBA00022771"/>
    </source>
</evidence>
<dbReference type="eggNOG" id="KOG2079">
    <property type="taxonomic scope" value="Eukaryota"/>
</dbReference>
<dbReference type="HOGENOM" id="CLU_000917_1_2_1"/>
<keyword evidence="2 4" id="KW-0863">Zinc-finger</keyword>
<dbReference type="FunCoup" id="B4IXX2">
    <property type="interactions" value="1823"/>
</dbReference>
<dbReference type="GO" id="GO:0006623">
    <property type="term" value="P:protein targeting to vacuole"/>
    <property type="evidence" value="ECO:0007669"/>
    <property type="project" value="InterPro"/>
</dbReference>
<dbReference type="Pfam" id="PF23410">
    <property type="entry name" value="Beta-prop_VPS8"/>
    <property type="match status" value="1"/>
</dbReference>
<reference evidence="7 8" key="1">
    <citation type="journal article" date="2007" name="Nature">
        <title>Evolution of genes and genomes on the Drosophila phylogeny.</title>
        <authorList>
            <consortium name="Drosophila 12 Genomes Consortium"/>
            <person name="Clark A.G."/>
            <person name="Eisen M.B."/>
            <person name="Smith D.R."/>
            <person name="Bergman C.M."/>
            <person name="Oliver B."/>
            <person name="Markow T.A."/>
            <person name="Kaufman T.C."/>
            <person name="Kellis M."/>
            <person name="Gelbart W."/>
            <person name="Iyer V.N."/>
            <person name="Pollard D.A."/>
            <person name="Sackton T.B."/>
            <person name="Larracuente A.M."/>
            <person name="Singh N.D."/>
            <person name="Abad J.P."/>
            <person name="Abt D.N."/>
            <person name="Adryan B."/>
            <person name="Aguade M."/>
            <person name="Akashi H."/>
            <person name="Anderson W.W."/>
            <person name="Aquadro C.F."/>
            <person name="Ardell D.H."/>
            <person name="Arguello R."/>
            <person name="Artieri C.G."/>
            <person name="Barbash D.A."/>
            <person name="Barker D."/>
            <person name="Barsanti P."/>
            <person name="Batterham P."/>
            <person name="Batzoglou S."/>
            <person name="Begun D."/>
            <person name="Bhutkar A."/>
            <person name="Blanco E."/>
            <person name="Bosak S.A."/>
            <person name="Bradley R.K."/>
            <person name="Brand A.D."/>
            <person name="Brent M.R."/>
            <person name="Brooks A.N."/>
            <person name="Brown R.H."/>
            <person name="Butlin R.K."/>
            <person name="Caggese C."/>
            <person name="Calvi B.R."/>
            <person name="Bernardo de Carvalho A."/>
            <person name="Caspi A."/>
            <person name="Castrezana S."/>
            <person name="Celniker S.E."/>
            <person name="Chang J.L."/>
            <person name="Chapple C."/>
            <person name="Chatterji S."/>
            <person name="Chinwalla A."/>
            <person name="Civetta A."/>
            <person name="Clifton S.W."/>
            <person name="Comeron J.M."/>
            <person name="Costello J.C."/>
            <person name="Coyne J.A."/>
            <person name="Daub J."/>
            <person name="David R.G."/>
            <person name="Delcher A.L."/>
            <person name="Delehaunty K."/>
            <person name="Do C.B."/>
            <person name="Ebling H."/>
            <person name="Edwards K."/>
            <person name="Eickbush T."/>
            <person name="Evans J.D."/>
            <person name="Filipski A."/>
            <person name="Findeiss S."/>
            <person name="Freyhult E."/>
            <person name="Fulton L."/>
            <person name="Fulton R."/>
            <person name="Garcia A.C."/>
            <person name="Gardiner A."/>
            <person name="Garfield D.A."/>
            <person name="Garvin B.E."/>
            <person name="Gibson G."/>
            <person name="Gilbert D."/>
            <person name="Gnerre S."/>
            <person name="Godfrey J."/>
            <person name="Good R."/>
            <person name="Gotea V."/>
            <person name="Gravely B."/>
            <person name="Greenberg A.J."/>
            <person name="Griffiths-Jones S."/>
            <person name="Gross S."/>
            <person name="Guigo R."/>
            <person name="Gustafson E.A."/>
            <person name="Haerty W."/>
            <person name="Hahn M.W."/>
            <person name="Halligan D.L."/>
            <person name="Halpern A.L."/>
            <person name="Halter G.M."/>
            <person name="Han M.V."/>
            <person name="Heger A."/>
            <person name="Hillier L."/>
            <person name="Hinrichs A.S."/>
            <person name="Holmes I."/>
            <person name="Hoskins R.A."/>
            <person name="Hubisz M.J."/>
            <person name="Hultmark D."/>
            <person name="Huntley M.A."/>
            <person name="Jaffe D.B."/>
            <person name="Jagadeeshan S."/>
            <person name="Jeck W.R."/>
            <person name="Johnson J."/>
            <person name="Jones C.D."/>
            <person name="Jordan W.C."/>
            <person name="Karpen G.H."/>
            <person name="Kataoka E."/>
            <person name="Keightley P.D."/>
            <person name="Kheradpour P."/>
            <person name="Kirkness E.F."/>
            <person name="Koerich L.B."/>
            <person name="Kristiansen K."/>
            <person name="Kudrna D."/>
            <person name="Kulathinal R.J."/>
            <person name="Kumar S."/>
            <person name="Kwok R."/>
            <person name="Lander E."/>
            <person name="Langley C.H."/>
            <person name="Lapoint R."/>
            <person name="Lazzaro B.P."/>
            <person name="Lee S.J."/>
            <person name="Levesque L."/>
            <person name="Li R."/>
            <person name="Lin C.F."/>
            <person name="Lin M.F."/>
            <person name="Lindblad-Toh K."/>
            <person name="Llopart A."/>
            <person name="Long M."/>
            <person name="Low L."/>
            <person name="Lozovsky E."/>
            <person name="Lu J."/>
            <person name="Luo M."/>
            <person name="Machado C.A."/>
            <person name="Makalowski W."/>
            <person name="Marzo M."/>
            <person name="Matsuda M."/>
            <person name="Matzkin L."/>
            <person name="McAllister B."/>
            <person name="McBride C.S."/>
            <person name="McKernan B."/>
            <person name="McKernan K."/>
            <person name="Mendez-Lago M."/>
            <person name="Minx P."/>
            <person name="Mollenhauer M.U."/>
            <person name="Montooth K."/>
            <person name="Mount S.M."/>
            <person name="Mu X."/>
            <person name="Myers E."/>
            <person name="Negre B."/>
            <person name="Newfeld S."/>
            <person name="Nielsen R."/>
            <person name="Noor M.A."/>
            <person name="O'Grady P."/>
            <person name="Pachter L."/>
            <person name="Papaceit M."/>
            <person name="Parisi M.J."/>
            <person name="Parisi M."/>
            <person name="Parts L."/>
            <person name="Pedersen J.S."/>
            <person name="Pesole G."/>
            <person name="Phillippy A.M."/>
            <person name="Ponting C.P."/>
            <person name="Pop M."/>
            <person name="Porcelli D."/>
            <person name="Powell J.R."/>
            <person name="Prohaska S."/>
            <person name="Pruitt K."/>
            <person name="Puig M."/>
            <person name="Quesneville H."/>
            <person name="Ram K.R."/>
            <person name="Rand D."/>
            <person name="Rasmussen M.D."/>
            <person name="Reed L.K."/>
            <person name="Reenan R."/>
            <person name="Reily A."/>
            <person name="Remington K.A."/>
            <person name="Rieger T.T."/>
            <person name="Ritchie M.G."/>
            <person name="Robin C."/>
            <person name="Rogers Y.H."/>
            <person name="Rohde C."/>
            <person name="Rozas J."/>
            <person name="Rubenfield M.J."/>
            <person name="Ruiz A."/>
            <person name="Russo S."/>
            <person name="Salzberg S.L."/>
            <person name="Sanchez-Gracia A."/>
            <person name="Saranga D.J."/>
            <person name="Sato H."/>
            <person name="Schaeffer S.W."/>
            <person name="Schatz M.C."/>
            <person name="Schlenke T."/>
            <person name="Schwartz R."/>
            <person name="Segarra C."/>
            <person name="Singh R.S."/>
            <person name="Sirot L."/>
            <person name="Sirota M."/>
            <person name="Sisneros N.B."/>
            <person name="Smith C.D."/>
            <person name="Smith T.F."/>
            <person name="Spieth J."/>
            <person name="Stage D.E."/>
            <person name="Stark A."/>
            <person name="Stephan W."/>
            <person name="Strausberg R.L."/>
            <person name="Strempel S."/>
            <person name="Sturgill D."/>
            <person name="Sutton G."/>
            <person name="Sutton G.G."/>
            <person name="Tao W."/>
            <person name="Teichmann S."/>
            <person name="Tobari Y.N."/>
            <person name="Tomimura Y."/>
            <person name="Tsolas J.M."/>
            <person name="Valente V.L."/>
            <person name="Venter E."/>
            <person name="Venter J.C."/>
            <person name="Vicario S."/>
            <person name="Vieira F.G."/>
            <person name="Vilella A.J."/>
            <person name="Villasante A."/>
            <person name="Walenz B."/>
            <person name="Wang J."/>
            <person name="Wasserman M."/>
            <person name="Watts T."/>
            <person name="Wilson D."/>
            <person name="Wilson R.K."/>
            <person name="Wing R.A."/>
            <person name="Wolfner M.F."/>
            <person name="Wong A."/>
            <person name="Wong G.K."/>
            <person name="Wu C.I."/>
            <person name="Wu G."/>
            <person name="Yamamoto D."/>
            <person name="Yang H.P."/>
            <person name="Yang S.P."/>
            <person name="Yorke J.A."/>
            <person name="Yoshida K."/>
            <person name="Zdobnov E."/>
            <person name="Zhang P."/>
            <person name="Zhang Y."/>
            <person name="Zimin A.V."/>
            <person name="Baldwin J."/>
            <person name="Abdouelleil A."/>
            <person name="Abdulkadir J."/>
            <person name="Abebe A."/>
            <person name="Abera B."/>
            <person name="Abreu J."/>
            <person name="Acer S.C."/>
            <person name="Aftuck L."/>
            <person name="Alexander A."/>
            <person name="An P."/>
            <person name="Anderson E."/>
            <person name="Anderson S."/>
            <person name="Arachi H."/>
            <person name="Azer M."/>
            <person name="Bachantsang P."/>
            <person name="Barry A."/>
            <person name="Bayul T."/>
            <person name="Berlin A."/>
            <person name="Bessette D."/>
            <person name="Bloom T."/>
            <person name="Blye J."/>
            <person name="Boguslavskiy L."/>
            <person name="Bonnet C."/>
            <person name="Boukhgalter B."/>
            <person name="Bourzgui I."/>
            <person name="Brown A."/>
            <person name="Cahill P."/>
            <person name="Channer S."/>
            <person name="Cheshatsang Y."/>
            <person name="Chuda L."/>
            <person name="Citroen M."/>
            <person name="Collymore A."/>
            <person name="Cooke P."/>
            <person name="Costello M."/>
            <person name="D'Aco K."/>
            <person name="Daza R."/>
            <person name="De Haan G."/>
            <person name="DeGray S."/>
            <person name="DeMaso C."/>
            <person name="Dhargay N."/>
            <person name="Dooley K."/>
            <person name="Dooley E."/>
            <person name="Doricent M."/>
            <person name="Dorje P."/>
            <person name="Dorjee K."/>
            <person name="Dupes A."/>
            <person name="Elong R."/>
            <person name="Falk J."/>
            <person name="Farina A."/>
            <person name="Faro S."/>
            <person name="Ferguson D."/>
            <person name="Fisher S."/>
            <person name="Foley C.D."/>
            <person name="Franke A."/>
            <person name="Friedrich D."/>
            <person name="Gadbois L."/>
            <person name="Gearin G."/>
            <person name="Gearin C.R."/>
            <person name="Giannoukos G."/>
            <person name="Goode T."/>
            <person name="Graham J."/>
            <person name="Grandbois E."/>
            <person name="Grewal S."/>
            <person name="Gyaltsen K."/>
            <person name="Hafez N."/>
            <person name="Hagos B."/>
            <person name="Hall J."/>
            <person name="Henson C."/>
            <person name="Hollinger A."/>
            <person name="Honan T."/>
            <person name="Huard M.D."/>
            <person name="Hughes L."/>
            <person name="Hurhula B."/>
            <person name="Husby M.E."/>
            <person name="Kamat A."/>
            <person name="Kanga B."/>
            <person name="Kashin S."/>
            <person name="Khazanovich D."/>
            <person name="Kisner P."/>
            <person name="Lance K."/>
            <person name="Lara M."/>
            <person name="Lee W."/>
            <person name="Lennon N."/>
            <person name="Letendre F."/>
            <person name="LeVine R."/>
            <person name="Lipovsky A."/>
            <person name="Liu X."/>
            <person name="Liu J."/>
            <person name="Liu S."/>
            <person name="Lokyitsang T."/>
            <person name="Lokyitsang Y."/>
            <person name="Lubonja R."/>
            <person name="Lui A."/>
            <person name="MacDonald P."/>
            <person name="Magnisalis V."/>
            <person name="Maru K."/>
            <person name="Matthews C."/>
            <person name="McCusker W."/>
            <person name="McDonough S."/>
            <person name="Mehta T."/>
            <person name="Meldrim J."/>
            <person name="Meneus L."/>
            <person name="Mihai O."/>
            <person name="Mihalev A."/>
            <person name="Mihova T."/>
            <person name="Mittelman R."/>
            <person name="Mlenga V."/>
            <person name="Montmayeur A."/>
            <person name="Mulrain L."/>
            <person name="Navidi A."/>
            <person name="Naylor J."/>
            <person name="Negash T."/>
            <person name="Nguyen T."/>
            <person name="Nguyen N."/>
            <person name="Nicol R."/>
            <person name="Norbu C."/>
            <person name="Norbu N."/>
            <person name="Novod N."/>
            <person name="O'Neill B."/>
            <person name="Osman S."/>
            <person name="Markiewicz E."/>
            <person name="Oyono O.L."/>
            <person name="Patti C."/>
            <person name="Phunkhang P."/>
            <person name="Pierre F."/>
            <person name="Priest M."/>
            <person name="Raghuraman S."/>
            <person name="Rege F."/>
            <person name="Reyes R."/>
            <person name="Rise C."/>
            <person name="Rogov P."/>
            <person name="Ross K."/>
            <person name="Ryan E."/>
            <person name="Settipalli S."/>
            <person name="Shea T."/>
            <person name="Sherpa N."/>
            <person name="Shi L."/>
            <person name="Shih D."/>
            <person name="Sparrow T."/>
            <person name="Spaulding J."/>
            <person name="Stalker J."/>
            <person name="Stange-Thomann N."/>
            <person name="Stavropoulos S."/>
            <person name="Stone C."/>
            <person name="Strader C."/>
            <person name="Tesfaye S."/>
            <person name="Thomson T."/>
            <person name="Thoulutsang Y."/>
            <person name="Thoulutsang D."/>
            <person name="Topham K."/>
            <person name="Topping I."/>
            <person name="Tsamla T."/>
            <person name="Vassiliev H."/>
            <person name="Vo A."/>
            <person name="Wangchuk T."/>
            <person name="Wangdi T."/>
            <person name="Weiand M."/>
            <person name="Wilkinson J."/>
            <person name="Wilson A."/>
            <person name="Yadav S."/>
            <person name="Young G."/>
            <person name="Yu Q."/>
            <person name="Zembek L."/>
            <person name="Zhong D."/>
            <person name="Zimmer A."/>
            <person name="Zwirko Z."/>
            <person name="Jaffe D.B."/>
            <person name="Alvarez P."/>
            <person name="Brockman W."/>
            <person name="Butler J."/>
            <person name="Chin C."/>
            <person name="Gnerre S."/>
            <person name="Grabherr M."/>
            <person name="Kleber M."/>
            <person name="Mauceli E."/>
            <person name="MacCallum I."/>
        </authorList>
    </citation>
    <scope>NUCLEOTIDE SEQUENCE [LARGE SCALE GENOMIC DNA]</scope>
    <source>
        <strain evidence="8">Tucson 15287-2541.00</strain>
    </source>
</reference>
<keyword evidence="8" id="KW-1185">Reference proteome</keyword>
<dbReference type="Proteomes" id="UP000001070">
    <property type="component" value="Unassembled WGS sequence"/>
</dbReference>
<dbReference type="PhylomeDB" id="B4IXX2"/>
<dbReference type="EMBL" id="CH916366">
    <property type="protein sequence ID" value="EDV96493.1"/>
    <property type="molecule type" value="Genomic_DNA"/>
</dbReference>
<evidence type="ECO:0000256" key="5">
    <source>
        <dbReference type="SAM" id="MobiDB-lite"/>
    </source>
</evidence>
<dbReference type="InterPro" id="IPR015943">
    <property type="entry name" value="WD40/YVTN_repeat-like_dom_sf"/>
</dbReference>
<dbReference type="SUPFAM" id="SSF50998">
    <property type="entry name" value="Quinoprotein alcohol dehydrogenase-like"/>
    <property type="match status" value="1"/>
</dbReference>
<dbReference type="Pfam" id="PF14634">
    <property type="entry name" value="zf-RING_5"/>
    <property type="match status" value="1"/>
</dbReference>
<evidence type="ECO:0000256" key="3">
    <source>
        <dbReference type="ARBA" id="ARBA00022833"/>
    </source>
</evidence>
<dbReference type="InterPro" id="IPR011047">
    <property type="entry name" value="Quinoprotein_ADH-like_sf"/>
</dbReference>
<dbReference type="GO" id="GO:0005769">
    <property type="term" value="C:early endosome"/>
    <property type="evidence" value="ECO:0007669"/>
    <property type="project" value="EnsemblMetazoa"/>
</dbReference>
<dbReference type="InterPro" id="IPR045111">
    <property type="entry name" value="Vps41/Vps8"/>
</dbReference>
<dbReference type="Gene3D" id="2.130.10.10">
    <property type="entry name" value="YVTN repeat-like/Quinoprotein amine dehydrogenase"/>
    <property type="match status" value="1"/>
</dbReference>
<feature type="domain" description="RING-type" evidence="6">
    <location>
        <begin position="1147"/>
        <end position="1187"/>
    </location>
</feature>
<dbReference type="Gene3D" id="3.30.40.10">
    <property type="entry name" value="Zinc/RING finger domain, C3HC4 (zinc finger)"/>
    <property type="match status" value="1"/>
</dbReference>
<dbReference type="GO" id="GO:0007032">
    <property type="term" value="P:endosome organization"/>
    <property type="evidence" value="ECO:0007669"/>
    <property type="project" value="EnsemblMetazoa"/>
</dbReference>
<evidence type="ECO:0000256" key="4">
    <source>
        <dbReference type="PROSITE-ProRule" id="PRU00175"/>
    </source>
</evidence>
<dbReference type="InParanoid" id="B4IXX2"/>
<dbReference type="GO" id="GO:0006897">
    <property type="term" value="P:endocytosis"/>
    <property type="evidence" value="ECO:0007669"/>
    <property type="project" value="EnsemblMetazoa"/>
</dbReference>
<dbReference type="AlphaFoldDB" id="B4IXX2"/>
<feature type="region of interest" description="Disordered" evidence="5">
    <location>
        <begin position="66"/>
        <end position="86"/>
    </location>
</feature>
<comment type="similarity">
    <text evidence="1">Belongs to the VPS8 family.</text>
</comment>
<dbReference type="PANTHER" id="PTHR12616">
    <property type="entry name" value="VACUOLAR PROTEIN SORTING VPS41"/>
    <property type="match status" value="1"/>
</dbReference>
<evidence type="ECO:0000259" key="6">
    <source>
        <dbReference type="PROSITE" id="PS50089"/>
    </source>
</evidence>
<dbReference type="GO" id="GO:0005770">
    <property type="term" value="C:late endosome"/>
    <property type="evidence" value="ECO:0007669"/>
    <property type="project" value="TreeGrafter"/>
</dbReference>
<accession>B4IXX2</accession>
<name>B4IXX2_DROGR</name>
<keyword evidence="2 4" id="KW-0479">Metal-binding</keyword>
<dbReference type="GO" id="GO:0034058">
    <property type="term" value="P:endosomal vesicle fusion"/>
    <property type="evidence" value="ECO:0007669"/>
    <property type="project" value="EnsemblMetazoa"/>
</dbReference>
<gene>
    <name evidence="7" type="primary">Dgri\GH16273</name>
    <name evidence="7" type="ORF">Dgri_GH16273</name>
</gene>
<dbReference type="Pfam" id="PF12816">
    <property type="entry name" value="TPR_Vps8"/>
    <property type="match status" value="1"/>
</dbReference>
<dbReference type="SUPFAM" id="SSF57850">
    <property type="entry name" value="RING/U-box"/>
    <property type="match status" value="1"/>
</dbReference>
<dbReference type="GO" id="GO:0008270">
    <property type="term" value="F:zinc ion binding"/>
    <property type="evidence" value="ECO:0007669"/>
    <property type="project" value="UniProtKB-KW"/>
</dbReference>
<protein>
    <submittedName>
        <fullName evidence="7">GH16273</fullName>
    </submittedName>
</protein>
<dbReference type="OMA" id="NQLFFHQ"/>
<dbReference type="KEGG" id="dgr:6557530"/>
<dbReference type="PANTHER" id="PTHR12616:SF8">
    <property type="entry name" value="VACUOLAR PROTEIN SORTING-ASSOCIATED PROTEIN 8 HOMOLOG"/>
    <property type="match status" value="1"/>
</dbReference>
<dbReference type="PROSITE" id="PS50089">
    <property type="entry name" value="ZF_RING_2"/>
    <property type="match status" value="1"/>
</dbReference>
<evidence type="ECO:0000256" key="1">
    <source>
        <dbReference type="ARBA" id="ARBA00009422"/>
    </source>
</evidence>
<evidence type="ECO:0000313" key="8">
    <source>
        <dbReference type="Proteomes" id="UP000001070"/>
    </source>
</evidence>
<dbReference type="SMART" id="SM00184">
    <property type="entry name" value="RING"/>
    <property type="match status" value="1"/>
</dbReference>
<sequence length="1237" mass="138699">MAELKAPSLQSLLESDRGSTDSLQLDFEFEGLDDVEFAIPPTDVLPTLETVLSEFEADSDVASELGVPVPRATPTPSIGEDCGVRADGRGGSGSGSIMRYTLLHGISAQLTSAAERVNAGAASACAVAAYIAVGTSHGHILNFDVTQTLRWAHQDKQSQGAVSSLAFNADSTRLLAGYARGLVIMVDTQTGDVLRELFDVITPNTGVLHVKWTSRSSLALCADAGGSVWSLSFTRKLGIRGCTSRCLFSGARGEVCAVEPLIMNSQGRHELDQYCILALATLSKYFIVTVRPRLRVIKYHALQGPADCLPLLAWHLVLIQAADTTRSVDPVIVVGRGNQLFFHQLFVANGRITLLYLRHVQLHSSLLSAHWLGPKCVASLDTSEILHLVDVRSSRELECMDMANAGLVYGSAQFKGLATGGNVSPAFALAGTNACYNSVVSRGTQLYVLGARSLHIIGVRTWSERISYLVKNHRWQEACQLALDGYIASAERPRKRAQAKERIIMLFKEYIANSARAPDYCLGSIVNCMITIGELELLWTQLWERLHNNNTELFLQHISEHIEQESIQSVNPVISQALVDYWLQHSPAKLEQLILKLDWMCLDLNQVLKAVKRHQLFRAQLYLNACALNDYTTALTELLPPLQPDQTDLGNCLLVYVSSCLAGRRFPSGDIPIEQVHQVKHDVLRCLTSQHSSASPQDELPYPYLRALLKFDTRETLNVISLAFQEQEFSNELGYSHRKRIIYLLLEIMTPENATWAEIGCLLNFIAQQISTQCLPRDKQLLERVLSYLAQENIANESARQHSERESAWHELLSSNCLVDISSDEEQLELAQRAHCYYVVENLLEKLRRYDDMLDCLIHNEARHETMFAYMERHVGIRERCIYEQLRRHLGKLLQINGEETTRLIALHYPDKIAELLALLSEQRPLLFRLLQCLNARRCELQSTQMELLLELYCNLKDADTVLEFLHSSSGYRLDKAIDIVERHHLKRAVIYLYEQQESYAKAFELSMELLQSSPADAAAKEANQIAQLLARSAQTLPEKQLERCWFTLLQYILPQQELQSITKSLLHEASQHIDLHNLVQLIMNTHNVSSSFGDVKDLLMSMLISSRQETEALRAAADTLCQNLHADFAAQRHVARRGLWVTNMRCLICRQRLYDQTQVLVLGACGHALHERCLVEVTPLQQCPRCATALPMTDDAGEAPQLSTIRLPCPSQHLFNSSSTMELGTLQLKAPPRRFC</sequence>
<proteinExistence type="inferred from homology"/>
<organism evidence="8">
    <name type="scientific">Drosophila grimshawi</name>
    <name type="common">Hawaiian fruit fly</name>
    <name type="synonym">Idiomyia grimshawi</name>
    <dbReference type="NCBI Taxonomy" id="7222"/>
    <lineage>
        <taxon>Eukaryota</taxon>
        <taxon>Metazoa</taxon>
        <taxon>Ecdysozoa</taxon>
        <taxon>Arthropoda</taxon>
        <taxon>Hexapoda</taxon>
        <taxon>Insecta</taxon>
        <taxon>Pterygota</taxon>
        <taxon>Neoptera</taxon>
        <taxon>Endopterygota</taxon>
        <taxon>Diptera</taxon>
        <taxon>Brachycera</taxon>
        <taxon>Muscomorpha</taxon>
        <taxon>Ephydroidea</taxon>
        <taxon>Drosophilidae</taxon>
        <taxon>Drosophila</taxon>
        <taxon>Hawaiian Drosophila</taxon>
    </lineage>
</organism>